<keyword evidence="2" id="KW-1185">Reference proteome</keyword>
<protein>
    <submittedName>
        <fullName evidence="1">Uncharacterized protein</fullName>
    </submittedName>
</protein>
<sequence>MAPASKPVRRLRRTLKKDPHLGKYCRVLWVRISETGSIPPPQDHWDYDVAHDLLTWLPNLNCFNIWGGFAKPHDDHTWTFLRHVFFGSLQLQHVILEKLVMEMKLDDIILNLESQSLKSLSLQGVDGVVASHVAIDNERTGNFTTLAFQNYIGTIGSLQDFLRWPKELKHFQMGSLLNNRFSWNMASFQSMLSPFKHSLTRLDIGRLTKGESIGQFDLSGFTKLAYVRLSAYQMQTAVAEDIAQLVIGPSLNQFAWNFCSEEYISEPWSSFDKEQQVWIQKFAMFAIENKTVLRSIKIEFNPDYEGYVAKEGDVYPWDLMDEVGKATLPHGLDVTYDVPVVTKKRWLVEMESAPKTLTILEKGGEEEEEEEAYDTGV</sequence>
<dbReference type="EMBL" id="ML996279">
    <property type="protein sequence ID" value="KAF2728466.1"/>
    <property type="molecule type" value="Genomic_DNA"/>
</dbReference>
<dbReference type="Proteomes" id="UP000799444">
    <property type="component" value="Unassembled WGS sequence"/>
</dbReference>
<proteinExistence type="predicted"/>
<comment type="caution">
    <text evidence="1">The sequence shown here is derived from an EMBL/GenBank/DDBJ whole genome shotgun (WGS) entry which is preliminary data.</text>
</comment>
<organism evidence="1 2">
    <name type="scientific">Polyplosphaeria fusca</name>
    <dbReference type="NCBI Taxonomy" id="682080"/>
    <lineage>
        <taxon>Eukaryota</taxon>
        <taxon>Fungi</taxon>
        <taxon>Dikarya</taxon>
        <taxon>Ascomycota</taxon>
        <taxon>Pezizomycotina</taxon>
        <taxon>Dothideomycetes</taxon>
        <taxon>Pleosporomycetidae</taxon>
        <taxon>Pleosporales</taxon>
        <taxon>Tetraplosphaeriaceae</taxon>
        <taxon>Polyplosphaeria</taxon>
    </lineage>
</organism>
<evidence type="ECO:0000313" key="1">
    <source>
        <dbReference type="EMBL" id="KAF2728466.1"/>
    </source>
</evidence>
<gene>
    <name evidence="1" type="ORF">EJ04DRAFT_581322</name>
</gene>
<accession>A0A9P4QP85</accession>
<dbReference type="OrthoDB" id="4840564at2759"/>
<dbReference type="SUPFAM" id="SSF52047">
    <property type="entry name" value="RNI-like"/>
    <property type="match status" value="1"/>
</dbReference>
<name>A0A9P4QP85_9PLEO</name>
<reference evidence="1" key="1">
    <citation type="journal article" date="2020" name="Stud. Mycol.">
        <title>101 Dothideomycetes genomes: a test case for predicting lifestyles and emergence of pathogens.</title>
        <authorList>
            <person name="Haridas S."/>
            <person name="Albert R."/>
            <person name="Binder M."/>
            <person name="Bloem J."/>
            <person name="Labutti K."/>
            <person name="Salamov A."/>
            <person name="Andreopoulos B."/>
            <person name="Baker S."/>
            <person name="Barry K."/>
            <person name="Bills G."/>
            <person name="Bluhm B."/>
            <person name="Cannon C."/>
            <person name="Castanera R."/>
            <person name="Culley D."/>
            <person name="Daum C."/>
            <person name="Ezra D."/>
            <person name="Gonzalez J."/>
            <person name="Henrissat B."/>
            <person name="Kuo A."/>
            <person name="Liang C."/>
            <person name="Lipzen A."/>
            <person name="Lutzoni F."/>
            <person name="Magnuson J."/>
            <person name="Mondo S."/>
            <person name="Nolan M."/>
            <person name="Ohm R."/>
            <person name="Pangilinan J."/>
            <person name="Park H.-J."/>
            <person name="Ramirez L."/>
            <person name="Alfaro M."/>
            <person name="Sun H."/>
            <person name="Tritt A."/>
            <person name="Yoshinaga Y."/>
            <person name="Zwiers L.-H."/>
            <person name="Turgeon B."/>
            <person name="Goodwin S."/>
            <person name="Spatafora J."/>
            <person name="Crous P."/>
            <person name="Grigoriev I."/>
        </authorList>
    </citation>
    <scope>NUCLEOTIDE SEQUENCE</scope>
    <source>
        <strain evidence="1">CBS 125425</strain>
    </source>
</reference>
<evidence type="ECO:0000313" key="2">
    <source>
        <dbReference type="Proteomes" id="UP000799444"/>
    </source>
</evidence>
<dbReference type="AlphaFoldDB" id="A0A9P4QP85"/>